<feature type="compositionally biased region" description="Basic and acidic residues" evidence="1">
    <location>
        <begin position="199"/>
        <end position="213"/>
    </location>
</feature>
<evidence type="ECO:0000313" key="2">
    <source>
        <dbReference type="EMBL" id="KAF2250403.1"/>
    </source>
</evidence>
<gene>
    <name evidence="2" type="ORF">BU26DRAFT_518786</name>
</gene>
<dbReference type="OrthoDB" id="3801136at2759"/>
<keyword evidence="3" id="KW-1185">Reference proteome</keyword>
<name>A0A6A6ILP7_9PLEO</name>
<dbReference type="Proteomes" id="UP000800094">
    <property type="component" value="Unassembled WGS sequence"/>
</dbReference>
<feature type="compositionally biased region" description="Basic and acidic residues" evidence="1">
    <location>
        <begin position="417"/>
        <end position="430"/>
    </location>
</feature>
<proteinExistence type="predicted"/>
<feature type="region of interest" description="Disordered" evidence="1">
    <location>
        <begin position="199"/>
        <end position="236"/>
    </location>
</feature>
<organism evidence="2 3">
    <name type="scientific">Trematosphaeria pertusa</name>
    <dbReference type="NCBI Taxonomy" id="390896"/>
    <lineage>
        <taxon>Eukaryota</taxon>
        <taxon>Fungi</taxon>
        <taxon>Dikarya</taxon>
        <taxon>Ascomycota</taxon>
        <taxon>Pezizomycotina</taxon>
        <taxon>Dothideomycetes</taxon>
        <taxon>Pleosporomycetidae</taxon>
        <taxon>Pleosporales</taxon>
        <taxon>Massarineae</taxon>
        <taxon>Trematosphaeriaceae</taxon>
        <taxon>Trematosphaeria</taxon>
    </lineage>
</organism>
<evidence type="ECO:0008006" key="4">
    <source>
        <dbReference type="Google" id="ProtNLM"/>
    </source>
</evidence>
<dbReference type="PANTHER" id="PTHR38166">
    <property type="entry name" value="C2H2-TYPE DOMAIN-CONTAINING PROTEIN-RELATED"/>
    <property type="match status" value="1"/>
</dbReference>
<accession>A0A6A6ILP7</accession>
<feature type="region of interest" description="Disordered" evidence="1">
    <location>
        <begin position="358"/>
        <end position="436"/>
    </location>
</feature>
<dbReference type="AlphaFoldDB" id="A0A6A6ILP7"/>
<reference evidence="2" key="1">
    <citation type="journal article" date="2020" name="Stud. Mycol.">
        <title>101 Dothideomycetes genomes: a test case for predicting lifestyles and emergence of pathogens.</title>
        <authorList>
            <person name="Haridas S."/>
            <person name="Albert R."/>
            <person name="Binder M."/>
            <person name="Bloem J."/>
            <person name="Labutti K."/>
            <person name="Salamov A."/>
            <person name="Andreopoulos B."/>
            <person name="Baker S."/>
            <person name="Barry K."/>
            <person name="Bills G."/>
            <person name="Bluhm B."/>
            <person name="Cannon C."/>
            <person name="Castanera R."/>
            <person name="Culley D."/>
            <person name="Daum C."/>
            <person name="Ezra D."/>
            <person name="Gonzalez J."/>
            <person name="Henrissat B."/>
            <person name="Kuo A."/>
            <person name="Liang C."/>
            <person name="Lipzen A."/>
            <person name="Lutzoni F."/>
            <person name="Magnuson J."/>
            <person name="Mondo S."/>
            <person name="Nolan M."/>
            <person name="Ohm R."/>
            <person name="Pangilinan J."/>
            <person name="Park H.-J."/>
            <person name="Ramirez L."/>
            <person name="Alfaro M."/>
            <person name="Sun H."/>
            <person name="Tritt A."/>
            <person name="Yoshinaga Y."/>
            <person name="Zwiers L.-H."/>
            <person name="Turgeon B."/>
            <person name="Goodwin S."/>
            <person name="Spatafora J."/>
            <person name="Crous P."/>
            <person name="Grigoriev I."/>
        </authorList>
    </citation>
    <scope>NUCLEOTIDE SEQUENCE</scope>
    <source>
        <strain evidence="2">CBS 122368</strain>
    </source>
</reference>
<evidence type="ECO:0000313" key="3">
    <source>
        <dbReference type="Proteomes" id="UP000800094"/>
    </source>
</evidence>
<sequence>MTLHRQHTNQEAPAARHLQKVGISGSRTSYPPPTPPPLLPPSSSLPVDQRSPERSPLKPLPRSGTNSSRRSADSGYASDCYSDPGHRPRSWASPTRKLNADEENAACAFIEHADECWDCNCLGSDRRLREQLCGIGASLAGELGRLIYISQDGGIWSRTDNRQVRLGYKLGLRFESVCGWAEALERSLCRGDTSLLPRDNDPWNHSRGHDPRRANSIQKTPPPLERARLGKGGTESARTLTKALETIASYQKAPDLRRRTIFEDIRKQFTDSATKRALPHQLPAAPDKTVNLGSLLVKDQSSVADSPHEPCAFFVPRWTPGESTQSRETGEATVHFDSAGRAVENALTQFEKLTFQEGGNHAASEPTDGIEGSSPSQKRHQQSSSPPSSRAYLQRLQRKRVRGDRDPGDDSGDDDGNNDRPPKRDGKRPDSAPNRRLKCPFYQRAPEKCPNKACRGEGFTDIAKLKDHIKRVHTQPLRCVRCWQQVRKW</sequence>
<dbReference type="GeneID" id="54582227"/>
<feature type="compositionally biased region" description="Pro residues" evidence="1">
    <location>
        <begin position="30"/>
        <end position="40"/>
    </location>
</feature>
<dbReference type="EMBL" id="ML987194">
    <property type="protein sequence ID" value="KAF2250403.1"/>
    <property type="molecule type" value="Genomic_DNA"/>
</dbReference>
<feature type="region of interest" description="Disordered" evidence="1">
    <location>
        <begin position="1"/>
        <end position="95"/>
    </location>
</feature>
<dbReference type="RefSeq" id="XP_033685407.1">
    <property type="nucleotide sequence ID" value="XM_033828897.1"/>
</dbReference>
<dbReference type="PANTHER" id="PTHR38166:SF1">
    <property type="entry name" value="C2H2-TYPE DOMAIN-CONTAINING PROTEIN"/>
    <property type="match status" value="1"/>
</dbReference>
<evidence type="ECO:0000256" key="1">
    <source>
        <dbReference type="SAM" id="MobiDB-lite"/>
    </source>
</evidence>
<protein>
    <recommendedName>
        <fullName evidence="4">C2H2-type domain-containing protein</fullName>
    </recommendedName>
</protein>